<evidence type="ECO:0000313" key="1">
    <source>
        <dbReference type="EMBL" id="GAT62553.1"/>
    </source>
</evidence>
<accession>A0A170ZDF6</accession>
<dbReference type="RefSeq" id="WP_068702964.1">
    <property type="nucleotide sequence ID" value="NZ_BDCR01000002.1"/>
</dbReference>
<dbReference type="Proteomes" id="UP000076586">
    <property type="component" value="Unassembled WGS sequence"/>
</dbReference>
<comment type="caution">
    <text evidence="1">The sequence shown here is derived from an EMBL/GenBank/DDBJ whole genome shotgun (WGS) entry which is preliminary data.</text>
</comment>
<proteinExistence type="predicted"/>
<dbReference type="STRING" id="681398.PJIAN_2112"/>
<reference evidence="2" key="1">
    <citation type="submission" date="2016-04" db="EMBL/GenBank/DDBJ databases">
        <title>Draft genome sequence of Paludibacter jiangxiensis strain NM7.</title>
        <authorList>
            <person name="Qiu Y."/>
            <person name="Matsuura N."/>
            <person name="Ohashi A."/>
            <person name="Tourlousse M.D."/>
            <person name="Sekiguchi Y."/>
        </authorList>
    </citation>
    <scope>NUCLEOTIDE SEQUENCE [LARGE SCALE GENOMIC DNA]</scope>
    <source>
        <strain evidence="2">NM7</strain>
    </source>
</reference>
<sequence>MKKMFRNYTLVKIALLFCFVMNLNGGIPLLAAEAEHHSSHSSYVLAVSPSDHFGIAGQAKLSGGVNVSLPVMSKNHVRETTLAIRNIASVYFNNLSQYTFYADNLIRRLEKPDIVYPFHSFW</sequence>
<gene>
    <name evidence="1" type="ORF">PJIAN_2112</name>
</gene>
<name>A0A170ZDF6_9BACT</name>
<evidence type="ECO:0000313" key="2">
    <source>
        <dbReference type="Proteomes" id="UP000076586"/>
    </source>
</evidence>
<protein>
    <submittedName>
        <fullName evidence="1">Uncharacterized protein</fullName>
    </submittedName>
</protein>
<dbReference type="EMBL" id="BDCR01000002">
    <property type="protein sequence ID" value="GAT62553.1"/>
    <property type="molecule type" value="Genomic_DNA"/>
</dbReference>
<organism evidence="1 2">
    <name type="scientific">Paludibacter jiangxiensis</name>
    <dbReference type="NCBI Taxonomy" id="681398"/>
    <lineage>
        <taxon>Bacteria</taxon>
        <taxon>Pseudomonadati</taxon>
        <taxon>Bacteroidota</taxon>
        <taxon>Bacteroidia</taxon>
        <taxon>Bacteroidales</taxon>
        <taxon>Paludibacteraceae</taxon>
        <taxon>Paludibacter</taxon>
    </lineage>
</organism>
<reference evidence="2" key="2">
    <citation type="journal article" date="2017" name="Genome Announc.">
        <title>Draft genome sequence of Paludibacter jiangxiensis NM7(T), a propionate-producing fermentative bacterium.</title>
        <authorList>
            <person name="Qiu Y.-L."/>
            <person name="Tourlousse D.M."/>
            <person name="Matsuura N."/>
            <person name="Ohashi A."/>
            <person name="Sekiguchi Y."/>
        </authorList>
    </citation>
    <scope>NUCLEOTIDE SEQUENCE [LARGE SCALE GENOMIC DNA]</scope>
    <source>
        <strain evidence="2">NM7</strain>
    </source>
</reference>
<dbReference type="AlphaFoldDB" id="A0A170ZDF6"/>
<keyword evidence="2" id="KW-1185">Reference proteome</keyword>